<comment type="caution">
    <text evidence="1">The sequence shown here is derived from an EMBL/GenBank/DDBJ whole genome shotgun (WGS) entry which is preliminary data.</text>
</comment>
<keyword evidence="2" id="KW-1185">Reference proteome</keyword>
<reference evidence="1" key="1">
    <citation type="submission" date="2021-03" db="EMBL/GenBank/DDBJ databases">
        <authorList>
            <person name="Tagirdzhanova G."/>
        </authorList>
    </citation>
    <scope>NUCLEOTIDE SEQUENCE</scope>
</reference>
<proteinExistence type="predicted"/>
<evidence type="ECO:0000313" key="1">
    <source>
        <dbReference type="EMBL" id="CAF9936233.1"/>
    </source>
</evidence>
<dbReference type="Proteomes" id="UP000664534">
    <property type="component" value="Unassembled WGS sequence"/>
</dbReference>
<name>A0A8H3IX03_9LECA</name>
<accession>A0A8H3IX03</accession>
<protein>
    <submittedName>
        <fullName evidence="1">Uncharacterized protein</fullName>
    </submittedName>
</protein>
<dbReference type="AlphaFoldDB" id="A0A8H3IX03"/>
<dbReference type="OrthoDB" id="10475329at2759"/>
<dbReference type="EMBL" id="CAJPDT010000089">
    <property type="protein sequence ID" value="CAF9936233.1"/>
    <property type="molecule type" value="Genomic_DNA"/>
</dbReference>
<gene>
    <name evidence="1" type="ORF">IMSHALPRED_010514</name>
</gene>
<organism evidence="1 2">
    <name type="scientific">Imshaugia aleurites</name>
    <dbReference type="NCBI Taxonomy" id="172621"/>
    <lineage>
        <taxon>Eukaryota</taxon>
        <taxon>Fungi</taxon>
        <taxon>Dikarya</taxon>
        <taxon>Ascomycota</taxon>
        <taxon>Pezizomycotina</taxon>
        <taxon>Lecanoromycetes</taxon>
        <taxon>OSLEUM clade</taxon>
        <taxon>Lecanoromycetidae</taxon>
        <taxon>Lecanorales</taxon>
        <taxon>Lecanorineae</taxon>
        <taxon>Parmeliaceae</taxon>
        <taxon>Imshaugia</taxon>
    </lineage>
</organism>
<sequence>MNILAANGYVPGLTPRDTIIRCSSGGLIEMKKNTIIDNTIHLFALAQDPGNVAGCFEQGTLNMYATVPDPDLNMPTIIRMNPVYLQSLLENPVPIPRVCYDPAQVQRLLPSGSTAKTVVDYLVERDPYYEFERVLLQTASSGLNNGGQSRTRTQRLLQAFKAPPTDGWVAWRKNLERDLIVPAAVAALSTLIEQQRYCFLRPISDGTLQQSPNIQDSWNRWVSARDPDWAM</sequence>
<evidence type="ECO:0000313" key="2">
    <source>
        <dbReference type="Proteomes" id="UP000664534"/>
    </source>
</evidence>